<reference evidence="1 2" key="1">
    <citation type="submission" date="2024-09" db="EMBL/GenBank/DDBJ databases">
        <title>Chromosome-scale assembly of Riccia sorocarpa.</title>
        <authorList>
            <person name="Paukszto L."/>
        </authorList>
    </citation>
    <scope>NUCLEOTIDE SEQUENCE [LARGE SCALE GENOMIC DNA]</scope>
    <source>
        <strain evidence="1">LP-2024</strain>
        <tissue evidence="1">Aerial parts of the thallus</tissue>
    </source>
</reference>
<dbReference type="InterPro" id="IPR036691">
    <property type="entry name" value="Endo/exonu/phosph_ase_sf"/>
</dbReference>
<evidence type="ECO:0000313" key="2">
    <source>
        <dbReference type="Proteomes" id="UP001633002"/>
    </source>
</evidence>
<sequence>MKELKVIDKPKLEARLKAIVPGAHIIMDYTASGRDGAALLIPLSFQVLETGTSDTGLAAWAKINTSVEEIKVISVHTPNTIEERTVCWEQMYTHLATDRCILTGDFNMVELWEDCRGKSTMIQGSESRAWKSLAADKELVDAYICAAERKGGLFTRHAICDSDMMGPESTPGTPKDVGSWLG</sequence>
<dbReference type="Proteomes" id="UP001633002">
    <property type="component" value="Unassembled WGS sequence"/>
</dbReference>
<comment type="caution">
    <text evidence="1">The sequence shown here is derived from an EMBL/GenBank/DDBJ whole genome shotgun (WGS) entry which is preliminary data.</text>
</comment>
<dbReference type="Gene3D" id="3.60.10.10">
    <property type="entry name" value="Endonuclease/exonuclease/phosphatase"/>
    <property type="match status" value="1"/>
</dbReference>
<keyword evidence="2" id="KW-1185">Reference proteome</keyword>
<dbReference type="AlphaFoldDB" id="A0ABD3GZW3"/>
<proteinExistence type="predicted"/>
<gene>
    <name evidence="1" type="ORF">R1sor_001712</name>
</gene>
<organism evidence="1 2">
    <name type="scientific">Riccia sorocarpa</name>
    <dbReference type="NCBI Taxonomy" id="122646"/>
    <lineage>
        <taxon>Eukaryota</taxon>
        <taxon>Viridiplantae</taxon>
        <taxon>Streptophyta</taxon>
        <taxon>Embryophyta</taxon>
        <taxon>Marchantiophyta</taxon>
        <taxon>Marchantiopsida</taxon>
        <taxon>Marchantiidae</taxon>
        <taxon>Marchantiales</taxon>
        <taxon>Ricciaceae</taxon>
        <taxon>Riccia</taxon>
    </lineage>
</organism>
<evidence type="ECO:0000313" key="1">
    <source>
        <dbReference type="EMBL" id="KAL3683690.1"/>
    </source>
</evidence>
<dbReference type="EMBL" id="JBJQOH010000006">
    <property type="protein sequence ID" value="KAL3683690.1"/>
    <property type="molecule type" value="Genomic_DNA"/>
</dbReference>
<protein>
    <recommendedName>
        <fullName evidence="3">Endonuclease/exonuclease/phosphatase domain-containing protein</fullName>
    </recommendedName>
</protein>
<name>A0ABD3GZW3_9MARC</name>
<evidence type="ECO:0008006" key="3">
    <source>
        <dbReference type="Google" id="ProtNLM"/>
    </source>
</evidence>
<accession>A0ABD3GZW3</accession>
<dbReference type="SUPFAM" id="SSF56219">
    <property type="entry name" value="DNase I-like"/>
    <property type="match status" value="1"/>
</dbReference>